<feature type="compositionally biased region" description="Basic and acidic residues" evidence="1">
    <location>
        <begin position="172"/>
        <end position="189"/>
    </location>
</feature>
<feature type="region of interest" description="Disordered" evidence="1">
    <location>
        <begin position="138"/>
        <end position="211"/>
    </location>
</feature>
<keyword evidence="3" id="KW-1185">Reference proteome</keyword>
<dbReference type="AlphaFoldDB" id="A0A1V8S944"/>
<protein>
    <submittedName>
        <fullName evidence="2">Uncharacterized protein</fullName>
    </submittedName>
</protein>
<accession>A0A1V8S944</accession>
<evidence type="ECO:0000256" key="1">
    <source>
        <dbReference type="SAM" id="MobiDB-lite"/>
    </source>
</evidence>
<dbReference type="Proteomes" id="UP000192596">
    <property type="component" value="Unassembled WGS sequence"/>
</dbReference>
<evidence type="ECO:0000313" key="2">
    <source>
        <dbReference type="EMBL" id="OQN95361.1"/>
    </source>
</evidence>
<organism evidence="2 3">
    <name type="scientific">Cryoendolithus antarcticus</name>
    <dbReference type="NCBI Taxonomy" id="1507870"/>
    <lineage>
        <taxon>Eukaryota</taxon>
        <taxon>Fungi</taxon>
        <taxon>Dikarya</taxon>
        <taxon>Ascomycota</taxon>
        <taxon>Pezizomycotina</taxon>
        <taxon>Dothideomycetes</taxon>
        <taxon>Dothideomycetidae</taxon>
        <taxon>Cladosporiales</taxon>
        <taxon>Cladosporiaceae</taxon>
        <taxon>Cryoendolithus</taxon>
    </lineage>
</organism>
<proteinExistence type="predicted"/>
<reference evidence="3" key="1">
    <citation type="submission" date="2017-03" db="EMBL/GenBank/DDBJ databases">
        <title>Genomes of endolithic fungi from Antarctica.</title>
        <authorList>
            <person name="Coleine C."/>
            <person name="Masonjones S."/>
            <person name="Stajich J.E."/>
        </authorList>
    </citation>
    <scope>NUCLEOTIDE SEQUENCE [LARGE SCALE GENOMIC DNA]</scope>
    <source>
        <strain evidence="3">CCFEE 5527</strain>
    </source>
</reference>
<sequence length="227" mass="26027">MLEAFQQYQADSTPSNRKKYEISLYVLNDVTTEHLAQQIMLIHSMPAFRKDFIDKYAKKLSLPELTQNVVLPQQLRTFQKDTPWPTGRVDEKWLKQQLRKSFLKDFIDEDSALLSIAERHRHIRALVEQEQAALEAIHRRQSESQWSSSSTAHTKDFEIEDPEKFAAPTLKQRRETRASASHSSEEHTAPEIASAPPLLTEETRMSDLNGFDKGCSSVDFAEVKAIG</sequence>
<name>A0A1V8S944_9PEZI</name>
<dbReference type="InParanoid" id="A0A1V8S944"/>
<dbReference type="EMBL" id="NAJO01000103">
    <property type="protein sequence ID" value="OQN95361.1"/>
    <property type="molecule type" value="Genomic_DNA"/>
</dbReference>
<gene>
    <name evidence="2" type="ORF">B0A48_18557</name>
</gene>
<evidence type="ECO:0000313" key="3">
    <source>
        <dbReference type="Proteomes" id="UP000192596"/>
    </source>
</evidence>
<comment type="caution">
    <text evidence="2">The sequence shown here is derived from an EMBL/GenBank/DDBJ whole genome shotgun (WGS) entry which is preliminary data.</text>
</comment>